<dbReference type="PANTHER" id="PTHR34001:SF3">
    <property type="entry name" value="BLL7405 PROTEIN"/>
    <property type="match status" value="1"/>
</dbReference>
<feature type="chain" id="PRO_5046905130" evidence="5">
    <location>
        <begin position="24"/>
        <end position="225"/>
    </location>
</feature>
<reference evidence="7 8" key="1">
    <citation type="submission" date="2023-11" db="EMBL/GenBank/DDBJ databases">
        <title>MicrobeMod: A computational toolkit for identifying prokaryotic methylation and restriction-modification with nanopore sequencing.</title>
        <authorList>
            <person name="Crits-Christoph A."/>
            <person name="Kang S.C."/>
            <person name="Lee H."/>
            <person name="Ostrov N."/>
        </authorList>
    </citation>
    <scope>NUCLEOTIDE SEQUENCE [LARGE SCALE GENOMIC DNA]</scope>
    <source>
        <strain evidence="7 8">ATCC 14820</strain>
    </source>
</reference>
<evidence type="ECO:0000256" key="3">
    <source>
        <dbReference type="ARBA" id="ARBA00023136"/>
    </source>
</evidence>
<organism evidence="7 8">
    <name type="scientific">Sphingomonas echinoides</name>
    <dbReference type="NCBI Taxonomy" id="59803"/>
    <lineage>
        <taxon>Bacteria</taxon>
        <taxon>Pseudomonadati</taxon>
        <taxon>Pseudomonadota</taxon>
        <taxon>Alphaproteobacteria</taxon>
        <taxon>Sphingomonadales</taxon>
        <taxon>Sphingomonadaceae</taxon>
        <taxon>Sphingomonas</taxon>
    </lineage>
</organism>
<evidence type="ECO:0000259" key="6">
    <source>
        <dbReference type="Pfam" id="PF13505"/>
    </source>
</evidence>
<comment type="subcellular location">
    <subcellularLocation>
        <location evidence="1">Membrane</location>
    </subcellularLocation>
</comment>
<dbReference type="Proteomes" id="UP001279660">
    <property type="component" value="Unassembled WGS sequence"/>
</dbReference>
<protein>
    <submittedName>
        <fullName evidence="7">Outer membrane beta-barrel protein</fullName>
    </submittedName>
</protein>
<gene>
    <name evidence="7" type="ORF">SIL82_00795</name>
</gene>
<keyword evidence="3" id="KW-0472">Membrane</keyword>
<evidence type="ECO:0000313" key="7">
    <source>
        <dbReference type="EMBL" id="MDX5982781.1"/>
    </source>
</evidence>
<keyword evidence="2 5" id="KW-0732">Signal</keyword>
<evidence type="ECO:0000256" key="5">
    <source>
        <dbReference type="SAM" id="SignalP"/>
    </source>
</evidence>
<comment type="caution">
    <text evidence="7">The sequence shown here is derived from an EMBL/GenBank/DDBJ whole genome shotgun (WGS) entry which is preliminary data.</text>
</comment>
<evidence type="ECO:0000313" key="8">
    <source>
        <dbReference type="Proteomes" id="UP001279660"/>
    </source>
</evidence>
<dbReference type="PANTHER" id="PTHR34001">
    <property type="entry name" value="BLL7405 PROTEIN"/>
    <property type="match status" value="1"/>
</dbReference>
<dbReference type="SUPFAM" id="SSF56925">
    <property type="entry name" value="OMPA-like"/>
    <property type="match status" value="1"/>
</dbReference>
<dbReference type="RefSeq" id="WP_010406084.1">
    <property type="nucleotide sequence ID" value="NZ_JAWXXV010000001.1"/>
</dbReference>
<comment type="similarity">
    <text evidence="4">Belongs to the Omp25/RopB family.</text>
</comment>
<dbReference type="InterPro" id="IPR051692">
    <property type="entry name" value="OMP-like"/>
</dbReference>
<sequence>MRKLALTATAAAFGLGLAAPAFAQDGPPPARDDATFTGPRVGVILGYDKLQPGRGPNSSISSDRKADGLTYGGDFGYDVALNRFVIGAEGEVTGSTGDVSNAPTSAAALGYGRVKQGRDLYAGARIGYVVAPKTLIYAKGGYTNDRLDLTANNGTTTTGAHYNLDGYRVGAGVEQKIGRTTYAKLEYRYSNYGDARLEYANGGNTNNFSVDTDRHQVVAGLGVRF</sequence>
<evidence type="ECO:0000256" key="2">
    <source>
        <dbReference type="ARBA" id="ARBA00022729"/>
    </source>
</evidence>
<dbReference type="InterPro" id="IPR011250">
    <property type="entry name" value="OMP/PagP_B-barrel"/>
</dbReference>
<accession>A0ABU4PEZ5</accession>
<dbReference type="Pfam" id="PF13505">
    <property type="entry name" value="OMP_b-brl"/>
    <property type="match status" value="1"/>
</dbReference>
<dbReference type="InterPro" id="IPR027385">
    <property type="entry name" value="Beta-barrel_OMP"/>
</dbReference>
<proteinExistence type="inferred from homology"/>
<name>A0ABU4PEZ5_9SPHN</name>
<dbReference type="Gene3D" id="2.40.160.20">
    <property type="match status" value="1"/>
</dbReference>
<evidence type="ECO:0000256" key="1">
    <source>
        <dbReference type="ARBA" id="ARBA00004370"/>
    </source>
</evidence>
<feature type="domain" description="Outer membrane protein beta-barrel" evidence="6">
    <location>
        <begin position="10"/>
        <end position="225"/>
    </location>
</feature>
<evidence type="ECO:0000256" key="4">
    <source>
        <dbReference type="ARBA" id="ARBA00038306"/>
    </source>
</evidence>
<keyword evidence="8" id="KW-1185">Reference proteome</keyword>
<dbReference type="EMBL" id="JAWXXV010000001">
    <property type="protein sequence ID" value="MDX5982781.1"/>
    <property type="molecule type" value="Genomic_DNA"/>
</dbReference>
<feature type="signal peptide" evidence="5">
    <location>
        <begin position="1"/>
        <end position="23"/>
    </location>
</feature>